<protein>
    <submittedName>
        <fullName evidence="2">UDP-N-acetylglucosamine transferase subunit ALG13</fullName>
    </submittedName>
</protein>
<dbReference type="SUPFAM" id="SSF53756">
    <property type="entry name" value="UDP-Glycosyltransferase/glycogen phosphorylase"/>
    <property type="match status" value="1"/>
</dbReference>
<keyword evidence="3" id="KW-1185">Reference proteome</keyword>
<dbReference type="GO" id="GO:0043541">
    <property type="term" value="C:UDP-N-acetylglucosamine transferase complex"/>
    <property type="evidence" value="ECO:0007669"/>
    <property type="project" value="TreeGrafter"/>
</dbReference>
<evidence type="ECO:0000259" key="1">
    <source>
        <dbReference type="Pfam" id="PF04101"/>
    </source>
</evidence>
<keyword evidence="2" id="KW-0808">Transferase</keyword>
<name>A0AAV8C3S6_9POAL</name>
<dbReference type="GO" id="GO:0016758">
    <property type="term" value="F:hexosyltransferase activity"/>
    <property type="evidence" value="ECO:0007669"/>
    <property type="project" value="InterPro"/>
</dbReference>
<gene>
    <name evidence="2" type="ORF">LUZ62_083711</name>
</gene>
<dbReference type="AlphaFoldDB" id="A0AAV8C3S6"/>
<evidence type="ECO:0000313" key="2">
    <source>
        <dbReference type="EMBL" id="KAJ4749306.1"/>
    </source>
</evidence>
<reference evidence="2" key="1">
    <citation type="submission" date="2022-08" db="EMBL/GenBank/DDBJ databases">
        <authorList>
            <person name="Marques A."/>
        </authorList>
    </citation>
    <scope>NUCLEOTIDE SEQUENCE</scope>
    <source>
        <strain evidence="2">RhyPub2mFocal</strain>
        <tissue evidence="2">Leaves</tissue>
    </source>
</reference>
<dbReference type="InterPro" id="IPR052474">
    <property type="entry name" value="UDP-GlcNAc_transferase"/>
</dbReference>
<dbReference type="EMBL" id="JAMFTS010000005">
    <property type="protein sequence ID" value="KAJ4749306.1"/>
    <property type="molecule type" value="Genomic_DNA"/>
</dbReference>
<dbReference type="InterPro" id="IPR007235">
    <property type="entry name" value="Glyco_trans_28_C"/>
</dbReference>
<comment type="caution">
    <text evidence="2">The sequence shown here is derived from an EMBL/GenBank/DDBJ whole genome shotgun (WGS) entry which is preliminary data.</text>
</comment>
<dbReference type="Pfam" id="PF04101">
    <property type="entry name" value="Glyco_tran_28_C"/>
    <property type="match status" value="1"/>
</dbReference>
<dbReference type="PANTHER" id="PTHR47043:SF1">
    <property type="entry name" value="UDP-N-ACETYLGLUCOSAMINE TRANSFERASE SUBUNIT ALG13"/>
    <property type="match status" value="1"/>
</dbReference>
<proteinExistence type="predicted"/>
<accession>A0AAV8C3S6</accession>
<dbReference type="Proteomes" id="UP001140206">
    <property type="component" value="Chromosome 5"/>
</dbReference>
<feature type="domain" description="Glycosyl transferase family 28 C-terminal" evidence="1">
    <location>
        <begin position="50"/>
        <end position="121"/>
    </location>
</feature>
<dbReference type="Gene3D" id="3.40.50.2000">
    <property type="entry name" value="Glycogen Phosphorylase B"/>
    <property type="match status" value="1"/>
</dbReference>
<dbReference type="GO" id="GO:0006488">
    <property type="term" value="P:dolichol-linked oligosaccharide biosynthetic process"/>
    <property type="evidence" value="ECO:0007669"/>
    <property type="project" value="TreeGrafter"/>
</dbReference>
<sequence>MGKRREVTRFDKLVTAADSESVKSALLRRGFSHLQIPLSLSLPGQQIEADHLKAASLVITHAGSESIFEILRLGKPLIVVGNEGSMDNHQTELAQELANRKHLFFVRGPHLLAQTIDSMDLESIVP</sequence>
<organism evidence="2 3">
    <name type="scientific">Rhynchospora pubera</name>
    <dbReference type="NCBI Taxonomy" id="906938"/>
    <lineage>
        <taxon>Eukaryota</taxon>
        <taxon>Viridiplantae</taxon>
        <taxon>Streptophyta</taxon>
        <taxon>Embryophyta</taxon>
        <taxon>Tracheophyta</taxon>
        <taxon>Spermatophyta</taxon>
        <taxon>Magnoliopsida</taxon>
        <taxon>Liliopsida</taxon>
        <taxon>Poales</taxon>
        <taxon>Cyperaceae</taxon>
        <taxon>Cyperoideae</taxon>
        <taxon>Rhynchosporeae</taxon>
        <taxon>Rhynchospora</taxon>
    </lineage>
</organism>
<evidence type="ECO:0000313" key="3">
    <source>
        <dbReference type="Proteomes" id="UP001140206"/>
    </source>
</evidence>
<dbReference type="PANTHER" id="PTHR47043">
    <property type="entry name" value="UDP-N-ACETYLGLUCOSAMINE TRANSFERASE SUBUNIT ALG13"/>
    <property type="match status" value="1"/>
</dbReference>